<gene>
    <name evidence="1" type="ORF">CLV74_11289</name>
</gene>
<comment type="caution">
    <text evidence="1">The sequence shown here is derived from an EMBL/GenBank/DDBJ whole genome shotgun (WGS) entry which is preliminary data.</text>
</comment>
<reference evidence="1 2" key="1">
    <citation type="submission" date="2018-03" db="EMBL/GenBank/DDBJ databases">
        <title>Genomic Encyclopedia of Archaeal and Bacterial Type Strains, Phase II (KMG-II): from individual species to whole genera.</title>
        <authorList>
            <person name="Goeker M."/>
        </authorList>
    </citation>
    <scope>NUCLEOTIDE SEQUENCE [LARGE SCALE GENOMIC DNA]</scope>
    <source>
        <strain evidence="1 2">DSM 100212</strain>
    </source>
</reference>
<accession>A0A2T0WIB4</accession>
<name>A0A2T0WIB4_9RHOB</name>
<evidence type="ECO:0000313" key="1">
    <source>
        <dbReference type="EMBL" id="PRY86450.1"/>
    </source>
</evidence>
<organism evidence="1 2">
    <name type="scientific">Donghicola tyrosinivorans</name>
    <dbReference type="NCBI Taxonomy" id="1652492"/>
    <lineage>
        <taxon>Bacteria</taxon>
        <taxon>Pseudomonadati</taxon>
        <taxon>Pseudomonadota</taxon>
        <taxon>Alphaproteobacteria</taxon>
        <taxon>Rhodobacterales</taxon>
        <taxon>Roseobacteraceae</taxon>
        <taxon>Donghicola</taxon>
    </lineage>
</organism>
<dbReference type="EMBL" id="PVTQ01000012">
    <property type="protein sequence ID" value="PRY86450.1"/>
    <property type="molecule type" value="Genomic_DNA"/>
</dbReference>
<dbReference type="AlphaFoldDB" id="A0A2T0WIB4"/>
<evidence type="ECO:0000313" key="2">
    <source>
        <dbReference type="Proteomes" id="UP000238392"/>
    </source>
</evidence>
<sequence length="59" mass="6369">MNMMIDTATTQSTPATEGHDLPYMMVETVYCDKNGQPRARARTSLSGLIAALAAPLRLS</sequence>
<protein>
    <submittedName>
        <fullName evidence="1">Uncharacterized protein</fullName>
    </submittedName>
</protein>
<dbReference type="Proteomes" id="UP000238392">
    <property type="component" value="Unassembled WGS sequence"/>
</dbReference>
<keyword evidence="2" id="KW-1185">Reference proteome</keyword>
<dbReference type="RefSeq" id="WP_106266703.1">
    <property type="nucleotide sequence ID" value="NZ_PVTQ01000012.1"/>
</dbReference>
<proteinExistence type="predicted"/>